<dbReference type="AlphaFoldDB" id="A0A8X7VD72"/>
<proteinExistence type="predicted"/>
<feature type="region of interest" description="Disordered" evidence="1">
    <location>
        <begin position="72"/>
        <end position="107"/>
    </location>
</feature>
<feature type="compositionally biased region" description="Polar residues" evidence="1">
    <location>
        <begin position="72"/>
        <end position="93"/>
    </location>
</feature>
<organism evidence="2 3">
    <name type="scientific">Brassica carinata</name>
    <name type="common">Ethiopian mustard</name>
    <name type="synonym">Abyssinian cabbage</name>
    <dbReference type="NCBI Taxonomy" id="52824"/>
    <lineage>
        <taxon>Eukaryota</taxon>
        <taxon>Viridiplantae</taxon>
        <taxon>Streptophyta</taxon>
        <taxon>Embryophyta</taxon>
        <taxon>Tracheophyta</taxon>
        <taxon>Spermatophyta</taxon>
        <taxon>Magnoliopsida</taxon>
        <taxon>eudicotyledons</taxon>
        <taxon>Gunneridae</taxon>
        <taxon>Pentapetalae</taxon>
        <taxon>rosids</taxon>
        <taxon>malvids</taxon>
        <taxon>Brassicales</taxon>
        <taxon>Brassicaceae</taxon>
        <taxon>Brassiceae</taxon>
        <taxon>Brassica</taxon>
    </lineage>
</organism>
<evidence type="ECO:0000313" key="2">
    <source>
        <dbReference type="EMBL" id="KAG2309149.1"/>
    </source>
</evidence>
<comment type="caution">
    <text evidence="2">The sequence shown here is derived from an EMBL/GenBank/DDBJ whole genome shotgun (WGS) entry which is preliminary data.</text>
</comment>
<name>A0A8X7VD72_BRACI</name>
<accession>A0A8X7VD72</accession>
<dbReference type="EMBL" id="JAAMPC010000006">
    <property type="protein sequence ID" value="KAG2309149.1"/>
    <property type="molecule type" value="Genomic_DNA"/>
</dbReference>
<evidence type="ECO:0000256" key="1">
    <source>
        <dbReference type="SAM" id="MobiDB-lite"/>
    </source>
</evidence>
<gene>
    <name evidence="2" type="ORF">Bca52824_028897</name>
</gene>
<protein>
    <submittedName>
        <fullName evidence="2">Uncharacterized protein</fullName>
    </submittedName>
</protein>
<evidence type="ECO:0000313" key="3">
    <source>
        <dbReference type="Proteomes" id="UP000886595"/>
    </source>
</evidence>
<keyword evidence="3" id="KW-1185">Reference proteome</keyword>
<dbReference type="Proteomes" id="UP000886595">
    <property type="component" value="Unassembled WGS sequence"/>
</dbReference>
<reference evidence="2 3" key="1">
    <citation type="submission" date="2020-02" db="EMBL/GenBank/DDBJ databases">
        <authorList>
            <person name="Ma Q."/>
            <person name="Huang Y."/>
            <person name="Song X."/>
            <person name="Pei D."/>
        </authorList>
    </citation>
    <scope>NUCLEOTIDE SEQUENCE [LARGE SCALE GENOMIC DNA]</scope>
    <source>
        <strain evidence="2">Sxm20200214</strain>
        <tissue evidence="2">Leaf</tissue>
    </source>
</reference>
<sequence length="107" mass="11415">MDIDKTPQSIESAPDCSGLVFGAVTDHVLALPAVFKDRPITVSSTPHVKPFFAGLSANPFLPLTSFSSPCPDNTSIQTPLLHPQSTPKLSFESNLEPVPSEETQPQA</sequence>